<organism evidence="1 2">
    <name type="scientific">Candidatus Woesebacteria bacterium RIFCSPLOWO2_01_FULL_39_21</name>
    <dbReference type="NCBI Taxonomy" id="1802519"/>
    <lineage>
        <taxon>Bacteria</taxon>
        <taxon>Candidatus Woeseibacteriota</taxon>
    </lineage>
</organism>
<name>A0A1F8BDJ9_9BACT</name>
<sequence>MTLYRYQLDQQILLREREVGDSPAARLVPVGPGQNRIFVGQPGLISAETDSLDTVFITVLQDVPDEHNGHAERLLLTRDKDTKRGIEWSIASGREYANIDGSHLFVNSFTYDGPEDYQGDARPLGSEPFDVSSFDSIEFPLGDHHAYLGGMVTDSLQGLPTDATFGSPYIILISTTYKDRKDMALFFWSRTDKRWKVSPVTALQPRWLQDAKVVACTNDQLLNGVLSMFDQAVQIGNGDDLTQISPAPIRAKPYNGDLRNGEVNRGEQVAEYLRDRWSVEPGDSHKKIGLGPMAIHYFRRIPRLVSESDFKGHIRDKFDRLVKSSLVDSETLRAVLVEVARWPRFDPELSAALLERVIPNLLSVASLYRPEMHKPSFDLALQQIARQAGLGRVHLLSPLCPPYTYAARSDGFLTHYSGELQPIVGPRFGISLKTISTVFEPLRQKGVKTDLTVVTYTGETGDIRDLVDLGEDVVTHYQGRQDQIFTNLRSTTDSIGTVGEEVLVSHGWDFNLVSVELALGRKIAEQVKEFRALFGDRLDLADANSQKVIGDWLEQRYGVREGWLLYFIEQEVGYRTDKAELIDTNIAEGVVVNALREGLLYLHLTQYARRYGYTILDLETTANYMMGSLRHYPAPCMLGNAFDSSQALNRTNIRQPFNLPVEKR</sequence>
<dbReference type="Proteomes" id="UP000177082">
    <property type="component" value="Unassembled WGS sequence"/>
</dbReference>
<protein>
    <submittedName>
        <fullName evidence="1">Uncharacterized protein</fullName>
    </submittedName>
</protein>
<accession>A0A1F8BDJ9</accession>
<gene>
    <name evidence="1" type="ORF">A2961_04475</name>
</gene>
<evidence type="ECO:0000313" key="1">
    <source>
        <dbReference type="EMBL" id="OGM61398.1"/>
    </source>
</evidence>
<dbReference type="STRING" id="1802519.A2961_04475"/>
<proteinExistence type="predicted"/>
<dbReference type="AlphaFoldDB" id="A0A1F8BDJ9"/>
<reference evidence="1 2" key="1">
    <citation type="journal article" date="2016" name="Nat. Commun.">
        <title>Thousands of microbial genomes shed light on interconnected biogeochemical processes in an aquifer system.</title>
        <authorList>
            <person name="Anantharaman K."/>
            <person name="Brown C.T."/>
            <person name="Hug L.A."/>
            <person name="Sharon I."/>
            <person name="Castelle C.J."/>
            <person name="Probst A.J."/>
            <person name="Thomas B.C."/>
            <person name="Singh A."/>
            <person name="Wilkins M.J."/>
            <person name="Karaoz U."/>
            <person name="Brodie E.L."/>
            <person name="Williams K.H."/>
            <person name="Hubbard S.S."/>
            <person name="Banfield J.F."/>
        </authorList>
    </citation>
    <scope>NUCLEOTIDE SEQUENCE [LARGE SCALE GENOMIC DNA]</scope>
</reference>
<comment type="caution">
    <text evidence="1">The sequence shown here is derived from an EMBL/GenBank/DDBJ whole genome shotgun (WGS) entry which is preliminary data.</text>
</comment>
<dbReference type="EMBL" id="MGHF01000040">
    <property type="protein sequence ID" value="OGM61398.1"/>
    <property type="molecule type" value="Genomic_DNA"/>
</dbReference>
<evidence type="ECO:0000313" key="2">
    <source>
        <dbReference type="Proteomes" id="UP000177082"/>
    </source>
</evidence>